<dbReference type="EMBL" id="WHOS01000075">
    <property type="protein sequence ID" value="NUB03829.1"/>
    <property type="molecule type" value="Genomic_DNA"/>
</dbReference>
<comment type="cofactor">
    <cofactor evidence="1">
        <name>FMN</name>
        <dbReference type="ChEBI" id="CHEBI:58210"/>
    </cofactor>
</comment>
<comment type="caution">
    <text evidence="7">The sequence shown here is derived from an EMBL/GenBank/DDBJ whole genome shotgun (WGS) entry which is preliminary data.</text>
</comment>
<keyword evidence="3" id="KW-0288">FMN</keyword>
<evidence type="ECO:0000256" key="3">
    <source>
        <dbReference type="ARBA" id="ARBA00022643"/>
    </source>
</evidence>
<gene>
    <name evidence="7" type="ORF">GBZ48_31945</name>
</gene>
<keyword evidence="4" id="KW-0521">NADP</keyword>
<evidence type="ECO:0000256" key="4">
    <source>
        <dbReference type="ARBA" id="ARBA00022857"/>
    </source>
</evidence>
<evidence type="ECO:0000313" key="8">
    <source>
        <dbReference type="Proteomes" id="UP000605086"/>
    </source>
</evidence>
<keyword evidence="5" id="KW-0560">Oxidoreductase</keyword>
<evidence type="ECO:0000313" key="7">
    <source>
        <dbReference type="EMBL" id="NUB03829.1"/>
    </source>
</evidence>
<dbReference type="CDD" id="cd02932">
    <property type="entry name" value="OYE_YqiM_FMN"/>
    <property type="match status" value="1"/>
</dbReference>
<evidence type="ECO:0000256" key="5">
    <source>
        <dbReference type="ARBA" id="ARBA00023002"/>
    </source>
</evidence>
<reference evidence="7 8" key="1">
    <citation type="submission" date="2019-10" db="EMBL/GenBank/DDBJ databases">
        <title>Genome sequence of Azospirillum melinis.</title>
        <authorList>
            <person name="Ambrosini A."/>
            <person name="Sant'Anna F.H."/>
            <person name="Cassan F.D."/>
            <person name="Souza E.M."/>
            <person name="Passaglia L.M.P."/>
        </authorList>
    </citation>
    <scope>NUCLEOTIDE SEQUENCE [LARGE SCALE GENOMIC DNA]</scope>
    <source>
        <strain evidence="7 8">TMCY0552</strain>
    </source>
</reference>
<organism evidence="7 8">
    <name type="scientific">Azospirillum melinis</name>
    <dbReference type="NCBI Taxonomy" id="328839"/>
    <lineage>
        <taxon>Bacteria</taxon>
        <taxon>Pseudomonadati</taxon>
        <taxon>Pseudomonadota</taxon>
        <taxon>Alphaproteobacteria</taxon>
        <taxon>Rhodospirillales</taxon>
        <taxon>Azospirillaceae</taxon>
        <taxon>Azospirillum</taxon>
    </lineage>
</organism>
<protein>
    <submittedName>
        <fullName evidence="7">NADH:flavin oxidoreductase/NADH oxidase</fullName>
    </submittedName>
</protein>
<dbReference type="Pfam" id="PF00724">
    <property type="entry name" value="Oxidored_FMN"/>
    <property type="match status" value="1"/>
</dbReference>
<dbReference type="Proteomes" id="UP000605086">
    <property type="component" value="Unassembled WGS sequence"/>
</dbReference>
<dbReference type="InterPro" id="IPR001155">
    <property type="entry name" value="OxRdtase_FMN_N"/>
</dbReference>
<proteinExistence type="predicted"/>
<evidence type="ECO:0000256" key="2">
    <source>
        <dbReference type="ARBA" id="ARBA00022630"/>
    </source>
</evidence>
<dbReference type="PANTHER" id="PTHR43303:SF4">
    <property type="entry name" value="NADPH DEHYDROGENASE C23G7.10C-RELATED"/>
    <property type="match status" value="1"/>
</dbReference>
<name>A0ABX2KL31_9PROT</name>
<keyword evidence="2" id="KW-0285">Flavoprotein</keyword>
<dbReference type="Gene3D" id="3.20.20.70">
    <property type="entry name" value="Aldolase class I"/>
    <property type="match status" value="1"/>
</dbReference>
<dbReference type="SUPFAM" id="SSF51395">
    <property type="entry name" value="FMN-linked oxidoreductases"/>
    <property type="match status" value="1"/>
</dbReference>
<dbReference type="InterPro" id="IPR044152">
    <property type="entry name" value="YqjM-like"/>
</dbReference>
<dbReference type="RefSeq" id="WP_174474694.1">
    <property type="nucleotide sequence ID" value="NZ_JAGINN010000010.1"/>
</dbReference>
<dbReference type="PANTHER" id="PTHR43303">
    <property type="entry name" value="NADPH DEHYDROGENASE C23G7.10C-RELATED"/>
    <property type="match status" value="1"/>
</dbReference>
<sequence length="390" mass="41440">MSPETESPAGGAATAPRLCRPVALRGTTLRNPIVISPMCQYSAADGEAGDWHRVHLGRFAMGGAGMVMVEATAVTEQGRITPGDLGLWDDRQIPGLRGIAGLLKAFGAVPAIQLGHAGRKAATQRPWQGHGPLGAADLARGEPPWPVAAPSPLPVADGWQVPAELDRAGLAVLVEAWRASAARALEAGFEAVELHCAHGYLLHQFLSPLSNRRTDGYGGDRAGRCRFPMEVAAAVRAVWPADRPMFVRISATDWIEGGWTIEDSVGFSRDLRDLGIDVIDCSSGGMTGVSATAAAIPRHPGFQVPFAGRIRQEAGVATMAVGLILDGHQAEAILRDGQADLVAIGREALDDPNWPLHAVQQLCGGGFDGWPDQSGWWLARRARSPRRERD</sequence>
<keyword evidence="8" id="KW-1185">Reference proteome</keyword>
<evidence type="ECO:0000259" key="6">
    <source>
        <dbReference type="Pfam" id="PF00724"/>
    </source>
</evidence>
<feature type="domain" description="NADH:flavin oxidoreductase/NADH oxidase N-terminal" evidence="6">
    <location>
        <begin position="18"/>
        <end position="361"/>
    </location>
</feature>
<accession>A0ABX2KL31</accession>
<dbReference type="InterPro" id="IPR013785">
    <property type="entry name" value="Aldolase_TIM"/>
</dbReference>
<evidence type="ECO:0000256" key="1">
    <source>
        <dbReference type="ARBA" id="ARBA00001917"/>
    </source>
</evidence>